<keyword evidence="2" id="KW-0378">Hydrolase</keyword>
<name>A0A0F5JB90_9BACT</name>
<gene>
    <name evidence="5" type="ORF">HMPREF1536_02590</name>
</gene>
<dbReference type="SUPFAM" id="SSF53649">
    <property type="entry name" value="Alkaline phosphatase-like"/>
    <property type="match status" value="1"/>
</dbReference>
<dbReference type="AlphaFoldDB" id="A0A0F5JB90"/>
<dbReference type="Gene3D" id="3.30.1120.10">
    <property type="match status" value="1"/>
</dbReference>
<dbReference type="RefSeq" id="WP_028729824.1">
    <property type="nucleotide sequence ID" value="NZ_KE386764.1"/>
</dbReference>
<protein>
    <recommendedName>
        <fullName evidence="4">Sulfatase N-terminal domain-containing protein</fullName>
    </recommendedName>
</protein>
<accession>A0A0F5JB90</accession>
<dbReference type="InterPro" id="IPR017850">
    <property type="entry name" value="Alkaline_phosphatase_core_sf"/>
</dbReference>
<dbReference type="PANTHER" id="PTHR43751:SF3">
    <property type="entry name" value="SULFATASE N-TERMINAL DOMAIN-CONTAINING PROTEIN"/>
    <property type="match status" value="1"/>
</dbReference>
<dbReference type="InterPro" id="IPR000917">
    <property type="entry name" value="Sulfatase_N"/>
</dbReference>
<reference evidence="5 6" key="1">
    <citation type="submission" date="2013-04" db="EMBL/GenBank/DDBJ databases">
        <title>The Genome Sequence of Parabacteroides gordonii DSM 23371.</title>
        <authorList>
            <consortium name="The Broad Institute Genomics Platform"/>
            <person name="Earl A."/>
            <person name="Ward D."/>
            <person name="Feldgarden M."/>
            <person name="Gevers D."/>
            <person name="Martens E."/>
            <person name="Sakamoto M."/>
            <person name="Benno Y."/>
            <person name="Suzuki N."/>
            <person name="Matsunaga N."/>
            <person name="Koshihara K."/>
            <person name="Seki M."/>
            <person name="Komiya H."/>
            <person name="Walker B."/>
            <person name="Young S."/>
            <person name="Zeng Q."/>
            <person name="Gargeya S."/>
            <person name="Fitzgerald M."/>
            <person name="Haas B."/>
            <person name="Abouelleil A."/>
            <person name="Allen A.W."/>
            <person name="Alvarado L."/>
            <person name="Arachchi H.M."/>
            <person name="Berlin A.M."/>
            <person name="Chapman S.B."/>
            <person name="Gainer-Dewar J."/>
            <person name="Goldberg J."/>
            <person name="Griggs A."/>
            <person name="Gujja S."/>
            <person name="Hansen M."/>
            <person name="Howarth C."/>
            <person name="Imamovic A."/>
            <person name="Ireland A."/>
            <person name="Larimer J."/>
            <person name="McCowan C."/>
            <person name="Murphy C."/>
            <person name="Pearson M."/>
            <person name="Poon T.W."/>
            <person name="Priest M."/>
            <person name="Roberts A."/>
            <person name="Saif S."/>
            <person name="Shea T."/>
            <person name="Sisk P."/>
            <person name="Sykes S."/>
            <person name="Wortman J."/>
            <person name="Nusbaum C."/>
            <person name="Birren B."/>
        </authorList>
    </citation>
    <scope>NUCLEOTIDE SEQUENCE [LARGE SCALE GENOMIC DNA]</scope>
    <source>
        <strain evidence="5 6">MS-1</strain>
    </source>
</reference>
<dbReference type="PATRIC" id="fig|1203610.3.peg.2660"/>
<keyword evidence="6" id="KW-1185">Reference proteome</keyword>
<comment type="PTM">
    <text evidence="3">The conversion to 3-oxoalanine (also known as C-formylglycine, FGly), of a serine or cysteine residue in prokaryotes and of a cysteine residue in eukaryotes, is critical for catalytic activity.</text>
</comment>
<dbReference type="STRING" id="1203610.HMPREF1536_02590"/>
<evidence type="ECO:0000313" key="5">
    <source>
        <dbReference type="EMBL" id="KKB55136.1"/>
    </source>
</evidence>
<organism evidence="5 6">
    <name type="scientific">Parabacteroides gordonii MS-1 = DSM 23371</name>
    <dbReference type="NCBI Taxonomy" id="1203610"/>
    <lineage>
        <taxon>Bacteria</taxon>
        <taxon>Pseudomonadati</taxon>
        <taxon>Bacteroidota</taxon>
        <taxon>Bacteroidia</taxon>
        <taxon>Bacteroidales</taxon>
        <taxon>Tannerellaceae</taxon>
        <taxon>Parabacteroides</taxon>
    </lineage>
</organism>
<dbReference type="EMBL" id="AQHW01000015">
    <property type="protein sequence ID" value="KKB55136.1"/>
    <property type="molecule type" value="Genomic_DNA"/>
</dbReference>
<comment type="caution">
    <text evidence="5">The sequence shown here is derived from an EMBL/GenBank/DDBJ whole genome shotgun (WGS) entry which is preliminary data.</text>
</comment>
<dbReference type="InterPro" id="IPR024607">
    <property type="entry name" value="Sulfatase_CS"/>
</dbReference>
<dbReference type="CDD" id="cd16145">
    <property type="entry name" value="ARS_like"/>
    <property type="match status" value="1"/>
</dbReference>
<evidence type="ECO:0000259" key="4">
    <source>
        <dbReference type="Pfam" id="PF00884"/>
    </source>
</evidence>
<dbReference type="InterPro" id="IPR052701">
    <property type="entry name" value="GAG_Ulvan_Degrading_Sulfatases"/>
</dbReference>
<dbReference type="Pfam" id="PF00884">
    <property type="entry name" value="Sulfatase"/>
    <property type="match status" value="1"/>
</dbReference>
<dbReference type="Proteomes" id="UP000033035">
    <property type="component" value="Unassembled WGS sequence"/>
</dbReference>
<evidence type="ECO:0000256" key="2">
    <source>
        <dbReference type="ARBA" id="ARBA00022801"/>
    </source>
</evidence>
<dbReference type="Gene3D" id="3.40.720.10">
    <property type="entry name" value="Alkaline Phosphatase, subunit A"/>
    <property type="match status" value="1"/>
</dbReference>
<dbReference type="HOGENOM" id="CLU_006332_10_4_10"/>
<evidence type="ECO:0000313" key="6">
    <source>
        <dbReference type="Proteomes" id="UP000033035"/>
    </source>
</evidence>
<evidence type="ECO:0000256" key="3">
    <source>
        <dbReference type="PIRSR" id="PIRSR600917-52"/>
    </source>
</evidence>
<sequence>MRKFNIIITSACILVGFSCTKKENSQPNVIYILMDDMGYGDLQCYGQQKIETPNIDRLRDAGMQFSQHYTGSPVSAPARCVLLTGLHSGHTQIRANDEMPERGAVNSHDSMFVHPELEGQFPVKAGTMTIGRMMQQAGYKTGCFGKWGLGNPGSDGVPNKQGFDEFFGYNCQRQAHTYYPPFLWKNEKRVCLNNKVLDPHLVKLDEGADPRDEASYAKYTQQVYANDTIFSELQQFVDQNREHPFFLMWTTPLPHVSLQAPERWVKYYVDKFGDEEPYTGTKGYMPCRYPHATYAAMISYFDEQVGKLVDQLKQAGLYDNTVIIFTSDNGPTFNGGSDSPWFNSGGPFKSEYGWGKCFVHEGGIRVPAIVSWPEQIKAGSGTDHICSFQDVMPTLADIAGIACPPTDGISFLPTLKGEKAKQKEHEYLYWEYPDAQIGLKAVRWGNWKGIISDIRKGNTVMELYDLDSDLQELHDVASEHPDIVEKLQHYMDISHETPENPKFRF</sequence>
<evidence type="ECO:0000256" key="1">
    <source>
        <dbReference type="ARBA" id="ARBA00008779"/>
    </source>
</evidence>
<proteinExistence type="inferred from homology"/>
<dbReference type="PROSITE" id="PS51257">
    <property type="entry name" value="PROKAR_LIPOPROTEIN"/>
    <property type="match status" value="1"/>
</dbReference>
<feature type="modified residue" description="3-oxoalanine (Ser)" evidence="3">
    <location>
        <position position="75"/>
    </location>
</feature>
<dbReference type="PANTHER" id="PTHR43751">
    <property type="entry name" value="SULFATASE"/>
    <property type="match status" value="1"/>
</dbReference>
<feature type="domain" description="Sulfatase N-terminal" evidence="4">
    <location>
        <begin position="27"/>
        <end position="401"/>
    </location>
</feature>
<dbReference type="GO" id="GO:0016787">
    <property type="term" value="F:hydrolase activity"/>
    <property type="evidence" value="ECO:0007669"/>
    <property type="project" value="UniProtKB-KW"/>
</dbReference>
<dbReference type="PROSITE" id="PS00523">
    <property type="entry name" value="SULFATASE_1"/>
    <property type="match status" value="1"/>
</dbReference>
<comment type="similarity">
    <text evidence="1">Belongs to the sulfatase family.</text>
</comment>